<proteinExistence type="predicted"/>
<dbReference type="Proteomes" id="UP000502677">
    <property type="component" value="Chromosome"/>
</dbReference>
<dbReference type="EMBL" id="CP049863">
    <property type="protein sequence ID" value="QIK62089.1"/>
    <property type="molecule type" value="Genomic_DNA"/>
</dbReference>
<gene>
    <name evidence="2" type="ORF">G7068_01885</name>
</gene>
<dbReference type="KEGG" id="lvi:G7068_01885"/>
<dbReference type="AlphaFoldDB" id="A0A6G7XCB9"/>
<dbReference type="RefSeq" id="WP_166288059.1">
    <property type="nucleotide sequence ID" value="NZ_CP049863.1"/>
</dbReference>
<reference evidence="2 3" key="1">
    <citation type="submission" date="2020-03" db="EMBL/GenBank/DDBJ databases">
        <title>Leucobacter sp. nov., isolated from beetles.</title>
        <authorList>
            <person name="Hyun D.-W."/>
            <person name="Bae J.-W."/>
        </authorList>
    </citation>
    <scope>NUCLEOTIDE SEQUENCE [LARGE SCALE GENOMIC DNA]</scope>
    <source>
        <strain evidence="2 3">HDW9C</strain>
    </source>
</reference>
<keyword evidence="1" id="KW-0472">Membrane</keyword>
<organism evidence="2 3">
    <name type="scientific">Leucobacter viscericola</name>
    <dbReference type="NCBI Taxonomy" id="2714935"/>
    <lineage>
        <taxon>Bacteria</taxon>
        <taxon>Bacillati</taxon>
        <taxon>Actinomycetota</taxon>
        <taxon>Actinomycetes</taxon>
        <taxon>Micrococcales</taxon>
        <taxon>Microbacteriaceae</taxon>
        <taxon>Leucobacter</taxon>
    </lineage>
</organism>
<evidence type="ECO:0000313" key="2">
    <source>
        <dbReference type="EMBL" id="QIK62089.1"/>
    </source>
</evidence>
<keyword evidence="3" id="KW-1185">Reference proteome</keyword>
<keyword evidence="1" id="KW-0812">Transmembrane</keyword>
<protein>
    <submittedName>
        <fullName evidence="2">Uncharacterized protein</fullName>
    </submittedName>
</protein>
<sequence length="73" mass="7515">MKLEPGTPIGIEELEGLEAQEVAGTSSKEVLIGSSLGVATLAIFVGLGVLLVVFGIPSLYMLFIYACMSGIIG</sequence>
<evidence type="ECO:0000256" key="1">
    <source>
        <dbReference type="SAM" id="Phobius"/>
    </source>
</evidence>
<evidence type="ECO:0000313" key="3">
    <source>
        <dbReference type="Proteomes" id="UP000502677"/>
    </source>
</evidence>
<feature type="transmembrane region" description="Helical" evidence="1">
    <location>
        <begin position="41"/>
        <end position="67"/>
    </location>
</feature>
<accession>A0A6G7XCB9</accession>
<keyword evidence="1" id="KW-1133">Transmembrane helix</keyword>
<name>A0A6G7XCB9_9MICO</name>